<dbReference type="OrthoDB" id="9802525at2"/>
<evidence type="ECO:0000259" key="5">
    <source>
        <dbReference type="Pfam" id="PF13439"/>
    </source>
</evidence>
<evidence type="ECO:0000313" key="6">
    <source>
        <dbReference type="EMBL" id="OIJ36300.1"/>
    </source>
</evidence>
<protein>
    <recommendedName>
        <fullName evidence="1">D-inositol 3-phosphate glycosyltransferase</fullName>
    </recommendedName>
</protein>
<dbReference type="GO" id="GO:0016758">
    <property type="term" value="F:hexosyltransferase activity"/>
    <property type="evidence" value="ECO:0007669"/>
    <property type="project" value="TreeGrafter"/>
</dbReference>
<evidence type="ECO:0000259" key="4">
    <source>
        <dbReference type="Pfam" id="PF00534"/>
    </source>
</evidence>
<dbReference type="RefSeq" id="WP_075514566.1">
    <property type="nucleotide sequence ID" value="NZ_JAQDNX010000003.1"/>
</dbReference>
<evidence type="ECO:0000256" key="2">
    <source>
        <dbReference type="ARBA" id="ARBA00022676"/>
    </source>
</evidence>
<comment type="caution">
    <text evidence="6">The sequence shown here is derived from an EMBL/GenBank/DDBJ whole genome shotgun (WGS) entry which is preliminary data.</text>
</comment>
<keyword evidence="2" id="KW-0328">Glycosyltransferase</keyword>
<dbReference type="EMBL" id="MODZ01000004">
    <property type="protein sequence ID" value="OIJ36300.1"/>
    <property type="molecule type" value="Genomic_DNA"/>
</dbReference>
<dbReference type="Gene3D" id="3.40.50.2000">
    <property type="entry name" value="Glycogen Phosphorylase B"/>
    <property type="match status" value="2"/>
</dbReference>
<dbReference type="SUPFAM" id="SSF53756">
    <property type="entry name" value="UDP-Glycosyltransferase/glycogen phosphorylase"/>
    <property type="match status" value="1"/>
</dbReference>
<accession>A0A1S2N1I1</accession>
<dbReference type="AlphaFoldDB" id="A0A1S2N1I1"/>
<dbReference type="PANTHER" id="PTHR45947:SF3">
    <property type="entry name" value="SULFOQUINOVOSYL TRANSFERASE SQD2"/>
    <property type="match status" value="1"/>
</dbReference>
<dbReference type="InterPro" id="IPR050194">
    <property type="entry name" value="Glycosyltransferase_grp1"/>
</dbReference>
<reference evidence="6 7" key="1">
    <citation type="submission" date="2016-10" db="EMBL/GenBank/DDBJ databases">
        <title>Draft genome sequence of strain LCT isolated from the Shenzhou X spacecraft of China.</title>
        <authorList>
            <person name="Huang B."/>
        </authorList>
    </citation>
    <scope>NUCLEOTIDE SEQUENCE [LARGE SCALE GENOMIC DNA]</scope>
    <source>
        <strain evidence="6 7">LCT-H5</strain>
    </source>
</reference>
<dbReference type="Pfam" id="PF00534">
    <property type="entry name" value="Glycos_transf_1"/>
    <property type="match status" value="1"/>
</dbReference>
<keyword evidence="3" id="KW-0808">Transferase</keyword>
<name>A0A1S2N1I1_9MICC</name>
<evidence type="ECO:0000313" key="7">
    <source>
        <dbReference type="Proteomes" id="UP000179540"/>
    </source>
</evidence>
<organism evidence="6 7">
    <name type="scientific">Rothia kristinae</name>
    <dbReference type="NCBI Taxonomy" id="37923"/>
    <lineage>
        <taxon>Bacteria</taxon>
        <taxon>Bacillati</taxon>
        <taxon>Actinomycetota</taxon>
        <taxon>Actinomycetes</taxon>
        <taxon>Micrococcales</taxon>
        <taxon>Micrococcaceae</taxon>
        <taxon>Rothia</taxon>
    </lineage>
</organism>
<feature type="domain" description="Glycosyltransferase subfamily 4-like N-terminal" evidence="5">
    <location>
        <begin position="15"/>
        <end position="184"/>
    </location>
</feature>
<proteinExistence type="predicted"/>
<evidence type="ECO:0000256" key="3">
    <source>
        <dbReference type="ARBA" id="ARBA00022679"/>
    </source>
</evidence>
<dbReference type="Pfam" id="PF13439">
    <property type="entry name" value="Glyco_transf_4"/>
    <property type="match status" value="1"/>
</dbReference>
<dbReference type="InterPro" id="IPR028098">
    <property type="entry name" value="Glyco_trans_4-like_N"/>
</dbReference>
<gene>
    <name evidence="6" type="ORF">BK826_04490</name>
</gene>
<dbReference type="GO" id="GO:1901137">
    <property type="term" value="P:carbohydrate derivative biosynthetic process"/>
    <property type="evidence" value="ECO:0007669"/>
    <property type="project" value="UniProtKB-ARBA"/>
</dbReference>
<dbReference type="InterPro" id="IPR001296">
    <property type="entry name" value="Glyco_trans_1"/>
</dbReference>
<dbReference type="PANTHER" id="PTHR45947">
    <property type="entry name" value="SULFOQUINOVOSYL TRANSFERASE SQD2"/>
    <property type="match status" value="1"/>
</dbReference>
<evidence type="ECO:0000256" key="1">
    <source>
        <dbReference type="ARBA" id="ARBA00021292"/>
    </source>
</evidence>
<feature type="domain" description="Glycosyl transferase family 1" evidence="4">
    <location>
        <begin position="198"/>
        <end position="348"/>
    </location>
</feature>
<dbReference type="Proteomes" id="UP000179540">
    <property type="component" value="Unassembled WGS sequence"/>
</dbReference>
<dbReference type="CDD" id="cd03814">
    <property type="entry name" value="GT4-like"/>
    <property type="match status" value="1"/>
</dbReference>
<sequence>MRIMIAAESFLPHLSGVTTSVLRTAEQLIQRGHEVAILAPETGPGEQTPQHPVPRAVCLRVPSLPVAGYPGLRVAPGPVAPVRRLIARHHPDIVHAASPFLLGARAVTAARDLGIPCAAVYQTDVSAYARRYRLPWLARAADRRLAAIHGQADLTLAPSRASEDYLRDLGVPRVLRWGRGVDTALFRPDRAERSLRARIGAGPAELVVGYVGRLAPEKQVEDLRVLQSLPGVRLVVVGDGPERARLEHTLHRASFLGRLEGEELARTVAELDVFTHPGESETFGQTLQEAMAAGTPVVAVGCGGPADIVEHGRTGLLYPPGRLDRLREHVQRLGDPDLRARFAAAGREAMMPRSWSALTDRLLEHYALARQFHRADGLRRWAAGRVQSSAGSRASTPQAR</sequence>